<sequence>MRGEYGAVASSVLSSDVANQQRYYRWSNEVATADDSDDQDTNLSDVGVAV</sequence>
<feature type="compositionally biased region" description="Low complexity" evidence="1">
    <location>
        <begin position="41"/>
        <end position="50"/>
    </location>
</feature>
<gene>
    <name evidence="2" type="ORF">BDK88_1381</name>
</gene>
<evidence type="ECO:0000313" key="2">
    <source>
        <dbReference type="EMBL" id="RZV12470.1"/>
    </source>
</evidence>
<feature type="region of interest" description="Disordered" evidence="1">
    <location>
        <begin position="31"/>
        <end position="50"/>
    </location>
</feature>
<evidence type="ECO:0000313" key="3">
    <source>
        <dbReference type="Proteomes" id="UP000291097"/>
    </source>
</evidence>
<comment type="caution">
    <text evidence="2">The sequence shown here is derived from an EMBL/GenBank/DDBJ whole genome shotgun (WGS) entry which is preliminary data.</text>
</comment>
<dbReference type="AlphaFoldDB" id="A0A482YH25"/>
<proteinExistence type="predicted"/>
<reference evidence="2 3" key="1">
    <citation type="submission" date="2019-02" db="EMBL/GenBank/DDBJ databases">
        <title>Genomic Encyclopedia of Archaeal and Bacterial Type Strains, Phase II (KMG-II): from individual species to whole genera.</title>
        <authorList>
            <person name="Goeker M."/>
        </authorList>
    </citation>
    <scope>NUCLEOTIDE SEQUENCE [LARGE SCALE GENOMIC DNA]</scope>
    <source>
        <strain evidence="2 3">DSM 18328</strain>
    </source>
</reference>
<dbReference type="EMBL" id="SHMP01000003">
    <property type="protein sequence ID" value="RZV12470.1"/>
    <property type="molecule type" value="Genomic_DNA"/>
</dbReference>
<evidence type="ECO:0000256" key="1">
    <source>
        <dbReference type="SAM" id="MobiDB-lite"/>
    </source>
</evidence>
<dbReference type="Proteomes" id="UP000291097">
    <property type="component" value="Unassembled WGS sequence"/>
</dbReference>
<name>A0A482YH25_9EURY</name>
<organism evidence="2 3">
    <name type="scientific">Natrinema hispanicum</name>
    <dbReference type="NCBI Taxonomy" id="392421"/>
    <lineage>
        <taxon>Archaea</taxon>
        <taxon>Methanobacteriati</taxon>
        <taxon>Methanobacteriota</taxon>
        <taxon>Stenosarchaea group</taxon>
        <taxon>Halobacteria</taxon>
        <taxon>Halobacteriales</taxon>
        <taxon>Natrialbaceae</taxon>
        <taxon>Natrinema</taxon>
    </lineage>
</organism>
<accession>A0A482YH25</accession>
<protein>
    <submittedName>
        <fullName evidence="2">Uncharacterized protein</fullName>
    </submittedName>
</protein>